<dbReference type="EMBL" id="CP054614">
    <property type="protein sequence ID" value="QKS55868.1"/>
    <property type="molecule type" value="Genomic_DNA"/>
</dbReference>
<protein>
    <submittedName>
        <fullName evidence="2">Uncharacterized protein</fullName>
    </submittedName>
</protein>
<feature type="transmembrane region" description="Helical" evidence="1">
    <location>
        <begin position="6"/>
        <end position="22"/>
    </location>
</feature>
<dbReference type="Proteomes" id="UP000247790">
    <property type="component" value="Unassembled WGS sequence"/>
</dbReference>
<keyword evidence="1" id="KW-1133">Transmembrane helix</keyword>
<keyword evidence="1" id="KW-0472">Membrane</keyword>
<evidence type="ECO:0000313" key="5">
    <source>
        <dbReference type="Proteomes" id="UP000509327"/>
    </source>
</evidence>
<accession>A0A2V4W846</accession>
<reference evidence="3 5" key="2">
    <citation type="submission" date="2020-06" db="EMBL/GenBank/DDBJ databases">
        <title>Complete genome of Paenibacillus barcinonensis KACC11450.</title>
        <authorList>
            <person name="Kim M."/>
            <person name="Park Y.-J."/>
            <person name="Shin J.-H."/>
        </authorList>
    </citation>
    <scope>NUCLEOTIDE SEQUENCE [LARGE SCALE GENOMIC DNA]</scope>
    <source>
        <strain evidence="3 5">KACC11450</strain>
    </source>
</reference>
<sequence length="108" mass="13273">MIITSFLVIYVLIAIPFIPWLTHISMTKSSTESCGWANYQQFKENWNKYEWTPLRHYPKFFENEEHKCYFHVGIIKFENKGMKIRDPISYWLVKRYVRKLHRLPSVKW</sequence>
<dbReference type="OrthoDB" id="9932898at2"/>
<dbReference type="EMBL" id="QJSW01000002">
    <property type="protein sequence ID" value="PYE51483.1"/>
    <property type="molecule type" value="Genomic_DNA"/>
</dbReference>
<dbReference type="RefSeq" id="WP_110894554.1">
    <property type="nucleotide sequence ID" value="NZ_CP054614.1"/>
</dbReference>
<evidence type="ECO:0000313" key="3">
    <source>
        <dbReference type="EMBL" id="QKS55868.1"/>
    </source>
</evidence>
<dbReference type="Proteomes" id="UP000509327">
    <property type="component" value="Chromosome"/>
</dbReference>
<evidence type="ECO:0000313" key="2">
    <source>
        <dbReference type="EMBL" id="PYE51483.1"/>
    </source>
</evidence>
<gene>
    <name evidence="2" type="ORF">DFQ00_102277</name>
    <name evidence="3" type="ORF">HUB98_05670</name>
</gene>
<name>A0A2V4W846_PAEBA</name>
<keyword evidence="5" id="KW-1185">Reference proteome</keyword>
<reference evidence="2 4" key="1">
    <citation type="submission" date="2018-06" db="EMBL/GenBank/DDBJ databases">
        <title>Genomic Encyclopedia of Type Strains, Phase III (KMG-III): the genomes of soil and plant-associated and newly described type strains.</title>
        <authorList>
            <person name="Whitman W."/>
        </authorList>
    </citation>
    <scope>NUCLEOTIDE SEQUENCE [LARGE SCALE GENOMIC DNA]</scope>
    <source>
        <strain evidence="2 4">CECT 7022</strain>
    </source>
</reference>
<keyword evidence="1" id="KW-0812">Transmembrane</keyword>
<evidence type="ECO:0000313" key="4">
    <source>
        <dbReference type="Proteomes" id="UP000247790"/>
    </source>
</evidence>
<dbReference type="AlphaFoldDB" id="A0A2V4W846"/>
<organism evidence="2 4">
    <name type="scientific">Paenibacillus barcinonensis</name>
    <dbReference type="NCBI Taxonomy" id="198119"/>
    <lineage>
        <taxon>Bacteria</taxon>
        <taxon>Bacillati</taxon>
        <taxon>Bacillota</taxon>
        <taxon>Bacilli</taxon>
        <taxon>Bacillales</taxon>
        <taxon>Paenibacillaceae</taxon>
        <taxon>Paenibacillus</taxon>
    </lineage>
</organism>
<proteinExistence type="predicted"/>
<evidence type="ECO:0000256" key="1">
    <source>
        <dbReference type="SAM" id="Phobius"/>
    </source>
</evidence>